<dbReference type="EMBL" id="BARS01050720">
    <property type="protein sequence ID" value="GAG50907.1"/>
    <property type="molecule type" value="Genomic_DNA"/>
</dbReference>
<protein>
    <submittedName>
        <fullName evidence="1">Uncharacterized protein</fullName>
    </submittedName>
</protein>
<evidence type="ECO:0000313" key="1">
    <source>
        <dbReference type="EMBL" id="GAG50907.1"/>
    </source>
</evidence>
<dbReference type="AlphaFoldDB" id="X0YWC9"/>
<proteinExistence type="predicted"/>
<comment type="caution">
    <text evidence="1">The sequence shown here is derived from an EMBL/GenBank/DDBJ whole genome shotgun (WGS) entry which is preliminary data.</text>
</comment>
<sequence>MAKSKKIYDKEKHDLQKALRIPVSKKGFSLPDKTKYNRKEKYKKDY</sequence>
<name>X0YWC9_9ZZZZ</name>
<organism evidence="1">
    <name type="scientific">marine sediment metagenome</name>
    <dbReference type="NCBI Taxonomy" id="412755"/>
    <lineage>
        <taxon>unclassified sequences</taxon>
        <taxon>metagenomes</taxon>
        <taxon>ecological metagenomes</taxon>
    </lineage>
</organism>
<gene>
    <name evidence="1" type="ORF">S01H1_75664</name>
</gene>
<reference evidence="1" key="1">
    <citation type="journal article" date="2014" name="Front. Microbiol.">
        <title>High frequency of phylogenetically diverse reductive dehalogenase-homologous genes in deep subseafloor sedimentary metagenomes.</title>
        <authorList>
            <person name="Kawai M."/>
            <person name="Futagami T."/>
            <person name="Toyoda A."/>
            <person name="Takaki Y."/>
            <person name="Nishi S."/>
            <person name="Hori S."/>
            <person name="Arai W."/>
            <person name="Tsubouchi T."/>
            <person name="Morono Y."/>
            <person name="Uchiyama I."/>
            <person name="Ito T."/>
            <person name="Fujiyama A."/>
            <person name="Inagaki F."/>
            <person name="Takami H."/>
        </authorList>
    </citation>
    <scope>NUCLEOTIDE SEQUENCE</scope>
    <source>
        <strain evidence="1">Expedition CK06-06</strain>
    </source>
</reference>
<accession>X0YWC9</accession>